<keyword evidence="1 6" id="KW-0808">Transferase</keyword>
<dbReference type="InterPro" id="IPR009875">
    <property type="entry name" value="PilZ_domain"/>
</dbReference>
<dbReference type="PANTHER" id="PTHR43289">
    <property type="entry name" value="MITOGEN-ACTIVATED PROTEIN KINASE KINASE KINASE 20-RELATED"/>
    <property type="match status" value="1"/>
</dbReference>
<dbReference type="Proteomes" id="UP000319576">
    <property type="component" value="Chromosome"/>
</dbReference>
<keyword evidence="7" id="KW-1185">Reference proteome</keyword>
<dbReference type="InterPro" id="IPR008271">
    <property type="entry name" value="Ser/Thr_kinase_AS"/>
</dbReference>
<gene>
    <name evidence="6" type="primary">pknF_7</name>
    <name evidence="6" type="ORF">ETAA1_58550</name>
</gene>
<evidence type="ECO:0000313" key="6">
    <source>
        <dbReference type="EMBL" id="QDU23847.1"/>
    </source>
</evidence>
<dbReference type="KEGG" id="uli:ETAA1_58550"/>
<evidence type="ECO:0000259" key="5">
    <source>
        <dbReference type="PROSITE" id="PS50011"/>
    </source>
</evidence>
<reference evidence="6 7" key="1">
    <citation type="submission" date="2019-02" db="EMBL/GenBank/DDBJ databases">
        <title>Deep-cultivation of Planctomycetes and their phenomic and genomic characterization uncovers novel biology.</title>
        <authorList>
            <person name="Wiegand S."/>
            <person name="Jogler M."/>
            <person name="Boedeker C."/>
            <person name="Pinto D."/>
            <person name="Vollmers J."/>
            <person name="Rivas-Marin E."/>
            <person name="Kohn T."/>
            <person name="Peeters S.H."/>
            <person name="Heuer A."/>
            <person name="Rast P."/>
            <person name="Oberbeckmann S."/>
            <person name="Bunk B."/>
            <person name="Jeske O."/>
            <person name="Meyerdierks A."/>
            <person name="Storesund J.E."/>
            <person name="Kallscheuer N."/>
            <person name="Luecker S."/>
            <person name="Lage O.M."/>
            <person name="Pohl T."/>
            <person name="Merkel B.J."/>
            <person name="Hornburger P."/>
            <person name="Mueller R.-W."/>
            <person name="Bruemmer F."/>
            <person name="Labrenz M."/>
            <person name="Spormann A.M."/>
            <person name="Op den Camp H."/>
            <person name="Overmann J."/>
            <person name="Amann R."/>
            <person name="Jetten M.S.M."/>
            <person name="Mascher T."/>
            <person name="Medema M.H."/>
            <person name="Devos D.P."/>
            <person name="Kaster A.-K."/>
            <person name="Ovreas L."/>
            <person name="Rohde M."/>
            <person name="Galperin M.Y."/>
            <person name="Jogler C."/>
        </authorList>
    </citation>
    <scope>NUCLEOTIDE SEQUENCE [LARGE SCALE GENOMIC DNA]</scope>
    <source>
        <strain evidence="6 7">ETA_A1</strain>
    </source>
</reference>
<evidence type="ECO:0000313" key="7">
    <source>
        <dbReference type="Proteomes" id="UP000319576"/>
    </source>
</evidence>
<evidence type="ECO:0000256" key="2">
    <source>
        <dbReference type="ARBA" id="ARBA00022741"/>
    </source>
</evidence>
<dbReference type="EC" id="2.7.11.1" evidence="6"/>
<dbReference type="GO" id="GO:0004674">
    <property type="term" value="F:protein serine/threonine kinase activity"/>
    <property type="evidence" value="ECO:0007669"/>
    <property type="project" value="UniProtKB-EC"/>
</dbReference>
<dbReference type="Gene3D" id="1.10.510.10">
    <property type="entry name" value="Transferase(Phosphotransferase) domain 1"/>
    <property type="match status" value="1"/>
</dbReference>
<keyword evidence="4" id="KW-0067">ATP-binding</keyword>
<dbReference type="EMBL" id="CP036273">
    <property type="protein sequence ID" value="QDU23847.1"/>
    <property type="molecule type" value="Genomic_DNA"/>
</dbReference>
<evidence type="ECO:0000256" key="4">
    <source>
        <dbReference type="ARBA" id="ARBA00022840"/>
    </source>
</evidence>
<accession>A0A517Y270</accession>
<protein>
    <submittedName>
        <fullName evidence="6">Serine/threonine-protein kinase PknF</fullName>
        <ecNumber evidence="6">2.7.11.1</ecNumber>
    </submittedName>
</protein>
<proteinExistence type="predicted"/>
<dbReference type="Pfam" id="PF00069">
    <property type="entry name" value="Pkinase"/>
    <property type="match status" value="1"/>
</dbReference>
<keyword evidence="2" id="KW-0547">Nucleotide-binding</keyword>
<dbReference type="AlphaFoldDB" id="A0A517Y270"/>
<organism evidence="6 7">
    <name type="scientific">Urbifossiella limnaea</name>
    <dbReference type="NCBI Taxonomy" id="2528023"/>
    <lineage>
        <taxon>Bacteria</taxon>
        <taxon>Pseudomonadati</taxon>
        <taxon>Planctomycetota</taxon>
        <taxon>Planctomycetia</taxon>
        <taxon>Gemmatales</taxon>
        <taxon>Gemmataceae</taxon>
        <taxon>Urbifossiella</taxon>
    </lineage>
</organism>
<dbReference type="CDD" id="cd14014">
    <property type="entry name" value="STKc_PknB_like"/>
    <property type="match status" value="1"/>
</dbReference>
<name>A0A517Y270_9BACT</name>
<dbReference type="GO" id="GO:0005524">
    <property type="term" value="F:ATP binding"/>
    <property type="evidence" value="ECO:0007669"/>
    <property type="project" value="UniProtKB-KW"/>
</dbReference>
<keyword evidence="3 6" id="KW-0418">Kinase</keyword>
<evidence type="ECO:0000256" key="3">
    <source>
        <dbReference type="ARBA" id="ARBA00022777"/>
    </source>
</evidence>
<dbReference type="PROSITE" id="PS50011">
    <property type="entry name" value="PROTEIN_KINASE_DOM"/>
    <property type="match status" value="1"/>
</dbReference>
<dbReference type="SMART" id="SM00220">
    <property type="entry name" value="S_TKc"/>
    <property type="match status" value="1"/>
</dbReference>
<dbReference type="InterPro" id="IPR011009">
    <property type="entry name" value="Kinase-like_dom_sf"/>
</dbReference>
<dbReference type="PROSITE" id="PS00108">
    <property type="entry name" value="PROTEIN_KINASE_ST"/>
    <property type="match status" value="1"/>
</dbReference>
<evidence type="ECO:0000256" key="1">
    <source>
        <dbReference type="ARBA" id="ARBA00022679"/>
    </source>
</evidence>
<dbReference type="Gene3D" id="2.40.10.220">
    <property type="entry name" value="predicted glycosyltransferase like domains"/>
    <property type="match status" value="1"/>
</dbReference>
<dbReference type="SUPFAM" id="SSF56112">
    <property type="entry name" value="Protein kinase-like (PK-like)"/>
    <property type="match status" value="1"/>
</dbReference>
<dbReference type="InterPro" id="IPR000719">
    <property type="entry name" value="Prot_kinase_dom"/>
</dbReference>
<dbReference type="Pfam" id="PF07238">
    <property type="entry name" value="PilZ"/>
    <property type="match status" value="1"/>
</dbReference>
<dbReference type="GO" id="GO:0035438">
    <property type="term" value="F:cyclic-di-GMP binding"/>
    <property type="evidence" value="ECO:0007669"/>
    <property type="project" value="InterPro"/>
</dbReference>
<dbReference type="RefSeq" id="WP_145244060.1">
    <property type="nucleotide sequence ID" value="NZ_CP036273.1"/>
</dbReference>
<sequence length="569" mass="59298">MPAIDPSVSANRQAGDEPVPGYVLVEPLGRGGFGEVWKCVAPGGLHKAVKFVPGGGDQLRQEAAAFERVRALRHAFLLSLERVELIGGDLVMVMELADAQLQDRFDECRRRGRCGIPRDELLRYLADAAEALDVIAARYGLQHLDVKPANLFLIDGHVKVGDYGLVRALGAGPTEAGLTPKYAAPEVLRGSADARSDQYSLALVYYELLTGAFPYPGRTAQQLMLQHVSSAPDLTALPATDRAAVGRALAKEPADRFPSCSDFVRAVATAGGGNPGSGVLSFPTTVADLQLGAETRTAPVSTVVTPAPAETRVAPRAPAAAPADLPVVAFVPRLRPRPGRAGDLSAAEFIEAVVAAARYESGAGEPAADGTRSCRFLCTTSAAVLPSKLAGVARQFGMTVEEWESGAVLRRPLGPSGRGSSGAAAGELWVLVQRAAPGPETVATAGLAGELTAADQRTYLAALPGVLAAVRGAVETLRDRRAHPRYAVGLPVRLHPVGADGSIGAAEDGVSEDVSAGGVRILTRAAATWRQVYLEFRSIEGVAGNALLAAVVRSEPGSGGHRLACRFMS</sequence>
<dbReference type="PANTHER" id="PTHR43289:SF34">
    <property type="entry name" value="SERINE_THREONINE-PROTEIN KINASE YBDM-RELATED"/>
    <property type="match status" value="1"/>
</dbReference>
<dbReference type="OrthoDB" id="278998at2"/>
<feature type="domain" description="Protein kinase" evidence="5">
    <location>
        <begin position="22"/>
        <end position="268"/>
    </location>
</feature>